<proteinExistence type="inferred from homology"/>
<protein>
    <submittedName>
        <fullName evidence="7">3-hydroxyacyl-CoA dehydrogenase family protein</fullName>
        <ecNumber evidence="7">1.1.1.35</ecNumber>
    </submittedName>
</protein>
<evidence type="ECO:0000259" key="5">
    <source>
        <dbReference type="Pfam" id="PF00725"/>
    </source>
</evidence>
<dbReference type="Pfam" id="PF00725">
    <property type="entry name" value="3HCDH"/>
    <property type="match status" value="1"/>
</dbReference>
<dbReference type="Gene3D" id="1.10.1040.10">
    <property type="entry name" value="N-(1-d-carboxylethyl)-l-norvaline Dehydrogenase, domain 2"/>
    <property type="match status" value="1"/>
</dbReference>
<evidence type="ECO:0000313" key="7">
    <source>
        <dbReference type="EMBL" id="MFB9686791.1"/>
    </source>
</evidence>
<dbReference type="PIRSF" id="PIRSF000105">
    <property type="entry name" value="HCDH"/>
    <property type="match status" value="1"/>
</dbReference>
<feature type="compositionally biased region" description="Polar residues" evidence="4">
    <location>
        <begin position="1"/>
        <end position="13"/>
    </location>
</feature>
<dbReference type="SUPFAM" id="SSF51735">
    <property type="entry name" value="NAD(P)-binding Rossmann-fold domains"/>
    <property type="match status" value="1"/>
</dbReference>
<reference evidence="7 8" key="1">
    <citation type="submission" date="2024-09" db="EMBL/GenBank/DDBJ databases">
        <authorList>
            <person name="Sun Q."/>
            <person name="Mori K."/>
        </authorList>
    </citation>
    <scope>NUCLEOTIDE SEQUENCE [LARGE SCALE GENOMIC DNA]</scope>
    <source>
        <strain evidence="7 8">JCM 13852</strain>
    </source>
</reference>
<evidence type="ECO:0000259" key="6">
    <source>
        <dbReference type="Pfam" id="PF02737"/>
    </source>
</evidence>
<comment type="similarity">
    <text evidence="2">Belongs to the 3-hydroxyacyl-CoA dehydrogenase family.</text>
</comment>
<dbReference type="PANTHER" id="PTHR48075">
    <property type="entry name" value="3-HYDROXYACYL-COA DEHYDROGENASE FAMILY PROTEIN"/>
    <property type="match status" value="1"/>
</dbReference>
<name>A0ABV5U8M8_9PSEU</name>
<dbReference type="InterPro" id="IPR008927">
    <property type="entry name" value="6-PGluconate_DH-like_C_sf"/>
</dbReference>
<evidence type="ECO:0000256" key="3">
    <source>
        <dbReference type="ARBA" id="ARBA00023002"/>
    </source>
</evidence>
<feature type="region of interest" description="Disordered" evidence="4">
    <location>
        <begin position="1"/>
        <end position="21"/>
    </location>
</feature>
<dbReference type="PANTHER" id="PTHR48075:SF5">
    <property type="entry name" value="3-HYDROXYBUTYRYL-COA DEHYDROGENASE"/>
    <property type="match status" value="1"/>
</dbReference>
<dbReference type="Pfam" id="PF02737">
    <property type="entry name" value="3HCDH_N"/>
    <property type="match status" value="1"/>
</dbReference>
<comment type="pathway">
    <text evidence="1">Lipid metabolism; butanoate metabolism.</text>
</comment>
<evidence type="ECO:0000256" key="2">
    <source>
        <dbReference type="ARBA" id="ARBA00009463"/>
    </source>
</evidence>
<accession>A0ABV5U8M8</accession>
<evidence type="ECO:0000313" key="8">
    <source>
        <dbReference type="Proteomes" id="UP001589535"/>
    </source>
</evidence>
<comment type="caution">
    <text evidence="7">The sequence shown here is derived from an EMBL/GenBank/DDBJ whole genome shotgun (WGS) entry which is preliminary data.</text>
</comment>
<dbReference type="InterPro" id="IPR006108">
    <property type="entry name" value="3HC_DH_C"/>
</dbReference>
<dbReference type="InterPro" id="IPR022694">
    <property type="entry name" value="3-OHacyl-CoA_DH"/>
</dbReference>
<evidence type="ECO:0000256" key="1">
    <source>
        <dbReference type="ARBA" id="ARBA00005086"/>
    </source>
</evidence>
<dbReference type="GO" id="GO:0003857">
    <property type="term" value="F:(3S)-3-hydroxyacyl-CoA dehydrogenase (NAD+) activity"/>
    <property type="evidence" value="ECO:0007669"/>
    <property type="project" value="UniProtKB-EC"/>
</dbReference>
<dbReference type="EC" id="1.1.1.35" evidence="7"/>
<dbReference type="Proteomes" id="UP001589535">
    <property type="component" value="Unassembled WGS sequence"/>
</dbReference>
<dbReference type="InterPro" id="IPR006176">
    <property type="entry name" value="3-OHacyl-CoA_DH_NAD-bd"/>
</dbReference>
<feature type="domain" description="3-hydroxyacyl-CoA dehydrogenase NAD binding" evidence="6">
    <location>
        <begin position="27"/>
        <end position="194"/>
    </location>
</feature>
<evidence type="ECO:0000256" key="4">
    <source>
        <dbReference type="SAM" id="MobiDB-lite"/>
    </source>
</evidence>
<keyword evidence="8" id="KW-1185">Reference proteome</keyword>
<dbReference type="Gene3D" id="3.40.50.720">
    <property type="entry name" value="NAD(P)-binding Rossmann-like Domain"/>
    <property type="match status" value="1"/>
</dbReference>
<dbReference type="InterPro" id="IPR013328">
    <property type="entry name" value="6PGD_dom2"/>
</dbReference>
<feature type="domain" description="3-hydroxyacyl-CoA dehydrogenase C-terminal" evidence="5">
    <location>
        <begin position="197"/>
        <end position="293"/>
    </location>
</feature>
<gene>
    <name evidence="7" type="ORF">ACFFTO_21635</name>
</gene>
<organism evidence="7 8">
    <name type="scientific">Amycolatopsis plumensis</name>
    <dbReference type="NCBI Taxonomy" id="236508"/>
    <lineage>
        <taxon>Bacteria</taxon>
        <taxon>Bacillati</taxon>
        <taxon>Actinomycetota</taxon>
        <taxon>Actinomycetes</taxon>
        <taxon>Pseudonocardiales</taxon>
        <taxon>Pseudonocardiaceae</taxon>
        <taxon>Amycolatopsis</taxon>
    </lineage>
</organism>
<dbReference type="RefSeq" id="WP_378196537.1">
    <property type="nucleotide sequence ID" value="NZ_JBHMBK010000016.1"/>
</dbReference>
<dbReference type="InterPro" id="IPR036291">
    <property type="entry name" value="NAD(P)-bd_dom_sf"/>
</dbReference>
<keyword evidence="3 7" id="KW-0560">Oxidoreductase</keyword>
<dbReference type="SUPFAM" id="SSF48179">
    <property type="entry name" value="6-phosphogluconate dehydrogenase C-terminal domain-like"/>
    <property type="match status" value="1"/>
</dbReference>
<dbReference type="EMBL" id="JBHMBK010000016">
    <property type="protein sequence ID" value="MFB9686791.1"/>
    <property type="molecule type" value="Genomic_DNA"/>
</dbReference>
<sequence>MLNSCGQPDSPATTAEPIGDPSRFTSAAVVGAGLMGARLAGVLASRGMDVSITDIRSELLGNAASTANTVAAALGDAPGTVRTAPTVADAVDGADLVLEAVVENIDVKRGLFRRVARLAPDAVLATNSSVLRVTAIGADVENAERVVGTHWWNPPDLIPIVEVVQGEHTSTATVGDVMALLRQLGKTPVWVRRDTPGYVGNRIQHAMWREAIALVSEGVADARTIDLIVRNTIGLRLARMGPIENADYVGLDLTLAIQKAVLPVLSRATEPDALLVEMVAAGRLGAKSQQGFLPWPEGAQDAAAAALAAHVADGLGRANP</sequence>